<reference evidence="2" key="1">
    <citation type="submission" date="2013-08" db="EMBL/GenBank/DDBJ databases">
        <authorList>
            <person name="Mendez C."/>
            <person name="Richter M."/>
            <person name="Ferrer M."/>
            <person name="Sanchez J."/>
        </authorList>
    </citation>
    <scope>NUCLEOTIDE SEQUENCE</scope>
</reference>
<dbReference type="Gene3D" id="3.40.50.300">
    <property type="entry name" value="P-loop containing nucleotide triphosphate hydrolases"/>
    <property type="match status" value="1"/>
</dbReference>
<dbReference type="PANTHER" id="PTHR42759:SF1">
    <property type="entry name" value="MAGNESIUM-CHELATASE SUBUNIT CHLD"/>
    <property type="match status" value="1"/>
</dbReference>
<accession>T1A1Y0</accession>
<dbReference type="InterPro" id="IPR027417">
    <property type="entry name" value="P-loop_NTPase"/>
</dbReference>
<sequence length="120" mass="13563">METLQEDTLKELRSQIYSIQRTIGRKVIGSERIVRFMFIALLSDNHVLLEGVPGLAKTMLANEFAKALGLVFKRIQFTPDMLPSDVTGSIVFNLETRKMELRKGPIFGNVLLADELNRTP</sequence>
<dbReference type="EMBL" id="AUZZ01005104">
    <property type="protein sequence ID" value="EQD50917.1"/>
    <property type="molecule type" value="Genomic_DNA"/>
</dbReference>
<comment type="caution">
    <text evidence="2">The sequence shown here is derived from an EMBL/GenBank/DDBJ whole genome shotgun (WGS) entry which is preliminary data.</text>
</comment>
<organism evidence="2">
    <name type="scientific">mine drainage metagenome</name>
    <dbReference type="NCBI Taxonomy" id="410659"/>
    <lineage>
        <taxon>unclassified sequences</taxon>
        <taxon>metagenomes</taxon>
        <taxon>ecological metagenomes</taxon>
    </lineage>
</organism>
<feature type="non-terminal residue" evidence="2">
    <location>
        <position position="120"/>
    </location>
</feature>
<gene>
    <name evidence="2" type="ORF">B2A_07141</name>
</gene>
<dbReference type="SUPFAM" id="SSF52540">
    <property type="entry name" value="P-loop containing nucleoside triphosphate hydrolases"/>
    <property type="match status" value="1"/>
</dbReference>
<dbReference type="AlphaFoldDB" id="T1A1Y0"/>
<dbReference type="PANTHER" id="PTHR42759">
    <property type="entry name" value="MOXR FAMILY PROTEIN"/>
    <property type="match status" value="1"/>
</dbReference>
<dbReference type="GO" id="GO:0016887">
    <property type="term" value="F:ATP hydrolysis activity"/>
    <property type="evidence" value="ECO:0007669"/>
    <property type="project" value="InterPro"/>
</dbReference>
<name>T1A1Y0_9ZZZZ</name>
<dbReference type="InterPro" id="IPR011703">
    <property type="entry name" value="ATPase_AAA-3"/>
</dbReference>
<protein>
    <submittedName>
        <fullName evidence="2">MoxR-like ATPase</fullName>
    </submittedName>
</protein>
<dbReference type="GO" id="GO:0005524">
    <property type="term" value="F:ATP binding"/>
    <property type="evidence" value="ECO:0007669"/>
    <property type="project" value="InterPro"/>
</dbReference>
<feature type="domain" description="ATPase AAA-3" evidence="1">
    <location>
        <begin position="46"/>
        <end position="120"/>
    </location>
</feature>
<proteinExistence type="predicted"/>
<evidence type="ECO:0000259" key="1">
    <source>
        <dbReference type="Pfam" id="PF07726"/>
    </source>
</evidence>
<evidence type="ECO:0000313" key="2">
    <source>
        <dbReference type="EMBL" id="EQD50917.1"/>
    </source>
</evidence>
<reference evidence="2" key="2">
    <citation type="journal article" date="2014" name="ISME J.">
        <title>Microbial stratification in low pH oxic and suboxic macroscopic growths along an acid mine drainage.</title>
        <authorList>
            <person name="Mendez-Garcia C."/>
            <person name="Mesa V."/>
            <person name="Sprenger R.R."/>
            <person name="Richter M."/>
            <person name="Diez M.S."/>
            <person name="Solano J."/>
            <person name="Bargiela R."/>
            <person name="Golyshina O.V."/>
            <person name="Manteca A."/>
            <person name="Ramos J.L."/>
            <person name="Gallego J.R."/>
            <person name="Llorente I."/>
            <person name="Martins Dos Santos V.A."/>
            <person name="Jensen O.N."/>
            <person name="Pelaez A.I."/>
            <person name="Sanchez J."/>
            <person name="Ferrer M."/>
        </authorList>
    </citation>
    <scope>NUCLEOTIDE SEQUENCE</scope>
</reference>
<dbReference type="InterPro" id="IPR050764">
    <property type="entry name" value="CbbQ/NirQ/NorQ/GpvN"/>
</dbReference>
<dbReference type="Pfam" id="PF07726">
    <property type="entry name" value="AAA_3"/>
    <property type="match status" value="1"/>
</dbReference>